<evidence type="ECO:0000256" key="1">
    <source>
        <dbReference type="SAM" id="MobiDB-lite"/>
    </source>
</evidence>
<reference evidence="2 3" key="1">
    <citation type="journal article" date="2020" name="IScience">
        <title>Genome Sequencing of the Endangered Kingdonia uniflora (Circaeasteraceae, Ranunculales) Reveals Potential Mechanisms of Evolutionary Specialization.</title>
        <authorList>
            <person name="Sun Y."/>
            <person name="Deng T."/>
            <person name="Zhang A."/>
            <person name="Moore M.J."/>
            <person name="Landis J.B."/>
            <person name="Lin N."/>
            <person name="Zhang H."/>
            <person name="Zhang X."/>
            <person name="Huang J."/>
            <person name="Zhang X."/>
            <person name="Sun H."/>
            <person name="Wang H."/>
        </authorList>
    </citation>
    <scope>NUCLEOTIDE SEQUENCE [LARGE SCALE GENOMIC DNA]</scope>
    <source>
        <strain evidence="2">TB1705</strain>
        <tissue evidence="2">Leaf</tissue>
    </source>
</reference>
<dbReference type="OrthoDB" id="755659at2759"/>
<dbReference type="PANTHER" id="PTHR36723">
    <property type="entry name" value="F22C12.19"/>
    <property type="match status" value="1"/>
</dbReference>
<keyword evidence="3" id="KW-1185">Reference proteome</keyword>
<protein>
    <submittedName>
        <fullName evidence="2">Uncharacterized protein</fullName>
    </submittedName>
</protein>
<dbReference type="AlphaFoldDB" id="A0A7J7L6J3"/>
<feature type="compositionally biased region" description="Polar residues" evidence="1">
    <location>
        <begin position="309"/>
        <end position="323"/>
    </location>
</feature>
<gene>
    <name evidence="2" type="ORF">GIB67_033950</name>
</gene>
<dbReference type="EMBL" id="JACGCM010002604">
    <property type="protein sequence ID" value="KAF6138266.1"/>
    <property type="molecule type" value="Genomic_DNA"/>
</dbReference>
<proteinExistence type="predicted"/>
<evidence type="ECO:0000313" key="3">
    <source>
        <dbReference type="Proteomes" id="UP000541444"/>
    </source>
</evidence>
<sequence>MDGVELPLRQATIVAVSKLLTVDGFMVGDNGARGGSKRKVAIFGTSSSSEGNNDMDTGVGVRHGYDVTCALATSEQTSTYRSKKVDVGLYPHESSIPNFGGECNSKQIPFRNTNSSDILLQKRTSKQLRRIAENEFKSGSYGSKRQRLQKVECSTSQAVACESNAISVKQESSLMKCTFPERSRGPGSKHALDGKRGERRNSKVPAKNRFDSFFSKVGLASSASTVEGDGVFGVCGLKSDTYDVTKHVDELALNELLDGTYKHPNFLKDNGKKASNTNENLLRTVRKACSLLQQPKSVQPQDAVELESKQSPSSAETMGVNVTSSSKGSSIKSEVPTTSNTPLLLQPKNVLERLRLAAHKDLDTLLLDTSKLALSSRDTLDPGISKMSLRGGSLPPFAWSYCFNGSSKTAVDMGKMSTSRSACQGRWVKVGSIANSLGDLLSCFSDLDSLTYDDKGSSSMRFHHSLEELNLLQKMKFGSNFGFSPLAPEAESKVKHSETDVTSMSTSSTSLHIPESVDNYFDKEQFMKRVNSDRCSPSILAAAQILCDIASCSTMQEEDRGNIRCHNKPSQKTLKTNKAKSSAITGDMPLVPKSATGPRDMVKNTDRTTPTKKPNRFTNNEKGESSYANNVGRSPIKWSIPTSSRSSPSRPENYLVTDRKHSSVDTIKLFGMIPSSKRVLNRVCNGEQKLRKTMVIDWGRGRRKND</sequence>
<feature type="region of interest" description="Disordered" evidence="1">
    <location>
        <begin position="179"/>
        <end position="204"/>
    </location>
</feature>
<feature type="region of interest" description="Disordered" evidence="1">
    <location>
        <begin position="563"/>
        <end position="657"/>
    </location>
</feature>
<dbReference type="PANTHER" id="PTHR36723:SF1">
    <property type="entry name" value="F22C12.19"/>
    <property type="match status" value="1"/>
</dbReference>
<feature type="region of interest" description="Disordered" evidence="1">
    <location>
        <begin position="294"/>
        <end position="339"/>
    </location>
</feature>
<feature type="compositionally biased region" description="Polar residues" evidence="1">
    <location>
        <begin position="570"/>
        <end position="584"/>
    </location>
</feature>
<dbReference type="Proteomes" id="UP000541444">
    <property type="component" value="Unassembled WGS sequence"/>
</dbReference>
<feature type="compositionally biased region" description="Polar residues" evidence="1">
    <location>
        <begin position="607"/>
        <end position="618"/>
    </location>
</feature>
<feature type="compositionally biased region" description="Low complexity" evidence="1">
    <location>
        <begin position="324"/>
        <end position="333"/>
    </location>
</feature>
<feature type="compositionally biased region" description="Basic and acidic residues" evidence="1">
    <location>
        <begin position="179"/>
        <end position="201"/>
    </location>
</feature>
<evidence type="ECO:0000313" key="2">
    <source>
        <dbReference type="EMBL" id="KAF6138266.1"/>
    </source>
</evidence>
<accession>A0A7J7L6J3</accession>
<comment type="caution">
    <text evidence="2">The sequence shown here is derived from an EMBL/GenBank/DDBJ whole genome shotgun (WGS) entry which is preliminary data.</text>
</comment>
<organism evidence="2 3">
    <name type="scientific">Kingdonia uniflora</name>
    <dbReference type="NCBI Taxonomy" id="39325"/>
    <lineage>
        <taxon>Eukaryota</taxon>
        <taxon>Viridiplantae</taxon>
        <taxon>Streptophyta</taxon>
        <taxon>Embryophyta</taxon>
        <taxon>Tracheophyta</taxon>
        <taxon>Spermatophyta</taxon>
        <taxon>Magnoliopsida</taxon>
        <taxon>Ranunculales</taxon>
        <taxon>Circaeasteraceae</taxon>
        <taxon>Kingdonia</taxon>
    </lineage>
</organism>
<name>A0A7J7L6J3_9MAGN</name>